<proteinExistence type="predicted"/>
<evidence type="ECO:0000313" key="2">
    <source>
        <dbReference type="EMBL" id="OSS46154.1"/>
    </source>
</evidence>
<dbReference type="InterPro" id="IPR010730">
    <property type="entry name" value="HET"/>
</dbReference>
<name>A0A1Y2LQC3_EPING</name>
<dbReference type="Pfam" id="PF06985">
    <property type="entry name" value="HET"/>
    <property type="match status" value="1"/>
</dbReference>
<feature type="domain" description="Heterokaryon incompatibility" evidence="1">
    <location>
        <begin position="25"/>
        <end position="116"/>
    </location>
</feature>
<dbReference type="InParanoid" id="A0A1Y2LQC3"/>
<protein>
    <recommendedName>
        <fullName evidence="1">Heterokaryon incompatibility domain-containing protein</fullName>
    </recommendedName>
</protein>
<dbReference type="PANTHER" id="PTHR10622:SF13">
    <property type="entry name" value="NACHT DOMAIN-CONTAINING PROTEIN"/>
    <property type="match status" value="1"/>
</dbReference>
<organism evidence="2 3">
    <name type="scientific">Epicoccum nigrum</name>
    <name type="common">Soil fungus</name>
    <name type="synonym">Epicoccum purpurascens</name>
    <dbReference type="NCBI Taxonomy" id="105696"/>
    <lineage>
        <taxon>Eukaryota</taxon>
        <taxon>Fungi</taxon>
        <taxon>Dikarya</taxon>
        <taxon>Ascomycota</taxon>
        <taxon>Pezizomycotina</taxon>
        <taxon>Dothideomycetes</taxon>
        <taxon>Pleosporomycetidae</taxon>
        <taxon>Pleosporales</taxon>
        <taxon>Pleosporineae</taxon>
        <taxon>Didymellaceae</taxon>
        <taxon>Epicoccum</taxon>
    </lineage>
</organism>
<gene>
    <name evidence="2" type="ORF">B5807_08335</name>
</gene>
<accession>A0A1Y2LQC3</accession>
<keyword evidence="3" id="KW-1185">Reference proteome</keyword>
<evidence type="ECO:0000259" key="1">
    <source>
        <dbReference type="Pfam" id="PF06985"/>
    </source>
</evidence>
<dbReference type="OMA" id="DSAKCYV"/>
<evidence type="ECO:0000313" key="3">
    <source>
        <dbReference type="Proteomes" id="UP000193240"/>
    </source>
</evidence>
<dbReference type="Gene3D" id="2.130.10.130">
    <property type="entry name" value="Integrin alpha, N-terminal"/>
    <property type="match status" value="1"/>
</dbReference>
<dbReference type="PANTHER" id="PTHR10622">
    <property type="entry name" value="HET DOMAIN-CONTAINING PROTEIN"/>
    <property type="match status" value="1"/>
</dbReference>
<dbReference type="STRING" id="105696.A0A1Y2LQC3"/>
<dbReference type="Proteomes" id="UP000193240">
    <property type="component" value="Unassembled WGS sequence"/>
</dbReference>
<sequence length="541" mass="61649">MYLLQRQDDQSFRLVYCVGPKIPTYAILSHTWGSSDDEVTFQNLVDGTASSKAGYRKIEFCAEQAARDGLSHCWVDTCCIDKSSSRELEEAINSMFRWYQDSAKCYVYLDDVSSDSLAKDGLSFHKSKWFTRGWTLQELLAPKYVELFSREGHQLGSKLSCVQEIADITQIPTKALQGKSLSLFSVEERMSWALRRETTREEDLAYCLLGIFGVRMWLSYGEGRENAFERLNKKIARSREASRVEEVSLRSDYFKLFTQTPTMLHETNDDYTLLMGNSNDNGRPDLYAIKRTGTRDQNIEINVLYGSSNYQRFILRIATPDFTPLRKNWTEQLDFALTDWNGDGTLDLVVIKRCYTDSHSTEVHIFSGASKFQETFLQTGTVLEETDETWSFGMGRWGNGVRPDLIGIKRSETGSKTTEVHILCGDNNFQNYSLQTGTALHETDSKFDFLVTDWSGDGRPDLVVIKKSRTNGKCTEVHVLSGASAYQKWILRAETPLFRSQGLYDFAVADWTGNKKPDLIAFRKRDTLSNTTEVEVISQQG</sequence>
<dbReference type="SUPFAM" id="SSF69318">
    <property type="entry name" value="Integrin alpha N-terminal domain"/>
    <property type="match status" value="1"/>
</dbReference>
<dbReference type="InterPro" id="IPR028994">
    <property type="entry name" value="Integrin_alpha_N"/>
</dbReference>
<dbReference type="AlphaFoldDB" id="A0A1Y2LQC3"/>
<dbReference type="EMBL" id="KZ107852">
    <property type="protein sequence ID" value="OSS46154.1"/>
    <property type="molecule type" value="Genomic_DNA"/>
</dbReference>
<reference evidence="2 3" key="1">
    <citation type="journal article" date="2017" name="Genome Announc.">
        <title>Genome sequence of the saprophytic ascomycete Epicoccum nigrum ICMP 19927 strain isolated from New Zealand.</title>
        <authorList>
            <person name="Fokin M."/>
            <person name="Fleetwood D."/>
            <person name="Weir B.S."/>
            <person name="Villas-Boas S.G."/>
        </authorList>
    </citation>
    <scope>NUCLEOTIDE SEQUENCE [LARGE SCALE GENOMIC DNA]</scope>
    <source>
        <strain evidence="2 3">ICMP 19927</strain>
    </source>
</reference>